<dbReference type="InterPro" id="IPR036034">
    <property type="entry name" value="PDZ_sf"/>
</dbReference>
<feature type="binding site" evidence="16">
    <location>
        <position position="147"/>
    </location>
    <ligand>
        <name>substrate</name>
    </ligand>
</feature>
<dbReference type="PROSITE" id="PS50106">
    <property type="entry name" value="PDZ"/>
    <property type="match status" value="2"/>
</dbReference>
<dbReference type="Pfam" id="PF13180">
    <property type="entry name" value="PDZ_2"/>
    <property type="match status" value="1"/>
</dbReference>
<feature type="domain" description="PDZ" evidence="18">
    <location>
        <begin position="389"/>
        <end position="472"/>
    </location>
</feature>
<evidence type="ECO:0000313" key="20">
    <source>
        <dbReference type="Proteomes" id="UP000245812"/>
    </source>
</evidence>
<sequence>MTHPKLRGLACGLLVGLAMAGCVQAQQPAPGAAAALPDFTGIVQKNAAAVVHVEAKYNGRRQARPMVRQRMPDDPSEEFFRRFFGMPMLPSPEEQKHTSLGSGFIISSDGYILTNNHVVEDADEVSVRLQDHRTLTAKVVGADPTYDIALLKVSAGGLPAVTIGDSRSLKPGQWVLAIGSPFGFDYTVTQGIVSAVGRNLGAGDQPYTSFIQTDVPINRGNSGGPLFDLQGRVVGVNSQIYSNTGGYLGVAFSIPIDVAMHAVEQIKAKGYVSRGQLGVSLQALTDDAVKALKLGSANGAIVADVTKGSGADKAGIQSGDIIVGYNGQTISQAADLPPLVGMTKPGTRVPVELLRDGKRQTLQVTIGEAPRDGKALAAAGGEAPSARTGSAALGLSVQGVDADTREQMGLPAGEGVQISDITGPVAAAAGLQPGDVILRVNQRKIGSVADFREATRDVKPGGTVLLLVRRGDQSSFIGLTVPDDE</sequence>
<dbReference type="InterPro" id="IPR001478">
    <property type="entry name" value="PDZ"/>
</dbReference>
<feature type="active site" description="Charge relay system" evidence="15">
    <location>
        <position position="147"/>
    </location>
</feature>
<evidence type="ECO:0000256" key="4">
    <source>
        <dbReference type="ARBA" id="ARBA00010541"/>
    </source>
</evidence>
<dbReference type="PROSITE" id="PS51257">
    <property type="entry name" value="PROKAR_LIPOPROTEIN"/>
    <property type="match status" value="1"/>
</dbReference>
<evidence type="ECO:0000256" key="10">
    <source>
        <dbReference type="ARBA" id="ARBA00022764"/>
    </source>
</evidence>
<dbReference type="EC" id="3.4.21.107" evidence="5"/>
<keyword evidence="13" id="KW-0346">Stress response</keyword>
<evidence type="ECO:0000256" key="6">
    <source>
        <dbReference type="ARBA" id="ARBA00013958"/>
    </source>
</evidence>
<evidence type="ECO:0000256" key="15">
    <source>
        <dbReference type="PIRSR" id="PIRSR611782-1"/>
    </source>
</evidence>
<keyword evidence="9" id="KW-0677">Repeat</keyword>
<feature type="domain" description="PDZ" evidence="18">
    <location>
        <begin position="273"/>
        <end position="357"/>
    </location>
</feature>
<protein>
    <recommendedName>
        <fullName evidence="6">Probable periplasmic serine endoprotease DegP-like</fullName>
        <ecNumber evidence="5">3.4.21.107</ecNumber>
    </recommendedName>
    <alternativeName>
        <fullName evidence="14">Protease Do</fullName>
    </alternativeName>
</protein>
<dbReference type="InterPro" id="IPR011782">
    <property type="entry name" value="Pept_S1C_Do"/>
</dbReference>
<keyword evidence="11" id="KW-0378">Hydrolase</keyword>
<feature type="chain" id="PRO_5039280737" description="Probable periplasmic serine endoprotease DegP-like" evidence="17">
    <location>
        <begin position="26"/>
        <end position="485"/>
    </location>
</feature>
<evidence type="ECO:0000256" key="7">
    <source>
        <dbReference type="ARBA" id="ARBA00022670"/>
    </source>
</evidence>
<feature type="binding site" evidence="16">
    <location>
        <begin position="220"/>
        <end position="222"/>
    </location>
    <ligand>
        <name>substrate</name>
    </ligand>
</feature>
<dbReference type="OrthoDB" id="9758917at2"/>
<dbReference type="Pfam" id="PF13365">
    <property type="entry name" value="Trypsin_2"/>
    <property type="match status" value="1"/>
</dbReference>
<feature type="active site" description="Charge relay system" evidence="15">
    <location>
        <position position="222"/>
    </location>
</feature>
<feature type="binding site" evidence="16">
    <location>
        <position position="117"/>
    </location>
    <ligand>
        <name>substrate</name>
    </ligand>
</feature>
<dbReference type="InterPro" id="IPR001940">
    <property type="entry name" value="Peptidase_S1C"/>
</dbReference>
<dbReference type="SUPFAM" id="SSF50156">
    <property type="entry name" value="PDZ domain-like"/>
    <property type="match status" value="2"/>
</dbReference>
<comment type="caution">
    <text evidence="19">The sequence shown here is derived from an EMBL/GenBank/DDBJ whole genome shotgun (WGS) entry which is preliminary data.</text>
</comment>
<dbReference type="CDD" id="cd10839">
    <property type="entry name" value="cpPDZ1_DegP-like"/>
    <property type="match status" value="1"/>
</dbReference>
<keyword evidence="20" id="KW-1185">Reference proteome</keyword>
<dbReference type="Pfam" id="PF17820">
    <property type="entry name" value="PDZ_6"/>
    <property type="match status" value="1"/>
</dbReference>
<dbReference type="Gene3D" id="2.40.10.120">
    <property type="match status" value="1"/>
</dbReference>
<keyword evidence="8 17" id="KW-0732">Signal</keyword>
<evidence type="ECO:0000256" key="11">
    <source>
        <dbReference type="ARBA" id="ARBA00022801"/>
    </source>
</evidence>
<comment type="function">
    <text evidence="2">Might be efficient in the degradation of transiently denatured and unfolded proteins which accumulate in the periplasm following stress conditions.</text>
</comment>
<comment type="similarity">
    <text evidence="4">Belongs to the peptidase S1C family.</text>
</comment>
<keyword evidence="7 19" id="KW-0645">Protease</keyword>
<dbReference type="InterPro" id="IPR041489">
    <property type="entry name" value="PDZ_6"/>
</dbReference>
<feature type="active site" description="Charge relay system" evidence="15">
    <location>
        <position position="117"/>
    </location>
</feature>
<evidence type="ECO:0000256" key="16">
    <source>
        <dbReference type="PIRSR" id="PIRSR611782-2"/>
    </source>
</evidence>
<dbReference type="InterPro" id="IPR009003">
    <property type="entry name" value="Peptidase_S1_PA"/>
</dbReference>
<evidence type="ECO:0000256" key="12">
    <source>
        <dbReference type="ARBA" id="ARBA00022825"/>
    </source>
</evidence>
<name>A0A316IHN1_9GAMM</name>
<evidence type="ECO:0000256" key="1">
    <source>
        <dbReference type="ARBA" id="ARBA00001772"/>
    </source>
</evidence>
<dbReference type="GO" id="GO:0042597">
    <property type="term" value="C:periplasmic space"/>
    <property type="evidence" value="ECO:0007669"/>
    <property type="project" value="UniProtKB-SubCell"/>
</dbReference>
<dbReference type="SMART" id="SM00228">
    <property type="entry name" value="PDZ"/>
    <property type="match status" value="2"/>
</dbReference>
<dbReference type="AlphaFoldDB" id="A0A316IHN1"/>
<feature type="signal peptide" evidence="17">
    <location>
        <begin position="1"/>
        <end position="25"/>
    </location>
</feature>
<dbReference type="SUPFAM" id="SSF50494">
    <property type="entry name" value="Trypsin-like serine proteases"/>
    <property type="match status" value="1"/>
</dbReference>
<keyword evidence="10" id="KW-0574">Periplasm</keyword>
<dbReference type="RefSeq" id="WP_109722068.1">
    <property type="nucleotide sequence ID" value="NZ_MSZV01000048.1"/>
</dbReference>
<evidence type="ECO:0000256" key="13">
    <source>
        <dbReference type="ARBA" id="ARBA00023016"/>
    </source>
</evidence>
<dbReference type="Gene3D" id="2.30.42.10">
    <property type="match status" value="1"/>
</dbReference>
<accession>A0A316IHN1</accession>
<organism evidence="19 20">
    <name type="scientific">Fulvimonas soli</name>
    <dbReference type="NCBI Taxonomy" id="155197"/>
    <lineage>
        <taxon>Bacteria</taxon>
        <taxon>Pseudomonadati</taxon>
        <taxon>Pseudomonadota</taxon>
        <taxon>Gammaproteobacteria</taxon>
        <taxon>Lysobacterales</taxon>
        <taxon>Rhodanobacteraceae</taxon>
        <taxon>Fulvimonas</taxon>
    </lineage>
</organism>
<evidence type="ECO:0000313" key="19">
    <source>
        <dbReference type="EMBL" id="PWK93037.1"/>
    </source>
</evidence>
<dbReference type="GO" id="GO:0006508">
    <property type="term" value="P:proteolysis"/>
    <property type="evidence" value="ECO:0007669"/>
    <property type="project" value="UniProtKB-KW"/>
</dbReference>
<proteinExistence type="inferred from homology"/>
<comment type="subcellular location">
    <subcellularLocation>
        <location evidence="3">Periplasm</location>
    </subcellularLocation>
</comment>
<dbReference type="GO" id="GO:0004252">
    <property type="term" value="F:serine-type endopeptidase activity"/>
    <property type="evidence" value="ECO:0007669"/>
    <property type="project" value="InterPro"/>
</dbReference>
<evidence type="ECO:0000256" key="9">
    <source>
        <dbReference type="ARBA" id="ARBA00022737"/>
    </source>
</evidence>
<evidence type="ECO:0000259" key="18">
    <source>
        <dbReference type="PROSITE" id="PS50106"/>
    </source>
</evidence>
<gene>
    <name evidence="19" type="ORF">C7456_101390</name>
</gene>
<dbReference type="PANTHER" id="PTHR22939:SF130">
    <property type="entry name" value="PERIPLASMIC SERINE ENDOPROTEASE DEGP-LIKE-RELATED"/>
    <property type="match status" value="1"/>
</dbReference>
<evidence type="ECO:0000256" key="2">
    <source>
        <dbReference type="ARBA" id="ARBA00002610"/>
    </source>
</evidence>
<dbReference type="NCBIfam" id="TIGR02037">
    <property type="entry name" value="degP_htrA_DO"/>
    <property type="match status" value="1"/>
</dbReference>
<evidence type="ECO:0000256" key="5">
    <source>
        <dbReference type="ARBA" id="ARBA00013035"/>
    </source>
</evidence>
<evidence type="ECO:0000256" key="8">
    <source>
        <dbReference type="ARBA" id="ARBA00022729"/>
    </source>
</evidence>
<evidence type="ECO:0000256" key="14">
    <source>
        <dbReference type="ARBA" id="ARBA00032850"/>
    </source>
</evidence>
<comment type="catalytic activity">
    <reaction evidence="1">
        <text>Acts on substrates that are at least partially unfolded. The cleavage site P1 residue is normally between a pair of hydrophobic residues, such as Val-|-Val.</text>
        <dbReference type="EC" id="3.4.21.107"/>
    </reaction>
</comment>
<dbReference type="Gene3D" id="2.30.42.60">
    <property type="match status" value="1"/>
</dbReference>
<dbReference type="PANTHER" id="PTHR22939">
    <property type="entry name" value="SERINE PROTEASE FAMILY S1C HTRA-RELATED"/>
    <property type="match status" value="1"/>
</dbReference>
<evidence type="ECO:0000256" key="17">
    <source>
        <dbReference type="SAM" id="SignalP"/>
    </source>
</evidence>
<evidence type="ECO:0000256" key="3">
    <source>
        <dbReference type="ARBA" id="ARBA00004418"/>
    </source>
</evidence>
<dbReference type="EMBL" id="QGHC01000001">
    <property type="protein sequence ID" value="PWK93037.1"/>
    <property type="molecule type" value="Genomic_DNA"/>
</dbReference>
<reference evidence="19 20" key="1">
    <citation type="submission" date="2018-05" db="EMBL/GenBank/DDBJ databases">
        <title>Genomic Encyclopedia of Type Strains, Phase IV (KMG-IV): sequencing the most valuable type-strain genomes for metagenomic binning, comparative biology and taxonomic classification.</title>
        <authorList>
            <person name="Goeker M."/>
        </authorList>
    </citation>
    <scope>NUCLEOTIDE SEQUENCE [LARGE SCALE GENOMIC DNA]</scope>
    <source>
        <strain evidence="19 20">DSM 14263</strain>
    </source>
</reference>
<dbReference type="PRINTS" id="PR00834">
    <property type="entry name" value="PROTEASES2C"/>
</dbReference>
<dbReference type="Proteomes" id="UP000245812">
    <property type="component" value="Unassembled WGS sequence"/>
</dbReference>
<keyword evidence="12" id="KW-0720">Serine protease</keyword>